<proteinExistence type="inferred from homology"/>
<evidence type="ECO:0000256" key="9">
    <source>
        <dbReference type="ARBA" id="ARBA00043038"/>
    </source>
</evidence>
<evidence type="ECO:0000313" key="14">
    <source>
        <dbReference type="WBParaSite" id="HNAJ_0000446101-mRNA-1"/>
    </source>
</evidence>
<dbReference type="GO" id="GO:0046872">
    <property type="term" value="F:metal ion binding"/>
    <property type="evidence" value="ECO:0007669"/>
    <property type="project" value="UniProtKB-KW"/>
</dbReference>
<dbReference type="AlphaFoldDB" id="A0A0R3TBM2"/>
<evidence type="ECO:0000259" key="11">
    <source>
        <dbReference type="PROSITE" id="PS50305"/>
    </source>
</evidence>
<evidence type="ECO:0000256" key="7">
    <source>
        <dbReference type="ARBA" id="ARBA00038170"/>
    </source>
</evidence>
<dbReference type="STRING" id="102285.A0A0R3TBM2"/>
<feature type="domain" description="Deacetylase sirtuin-type" evidence="11">
    <location>
        <begin position="19"/>
        <end position="279"/>
    </location>
</feature>
<sequence length="279" mass="31271">MPTRKANGGVLPKQIDTCSESVFESSKQLSLLLSQHKGRILIYTGAGISTAARIPDYRGTHGLYKKLTKRQILTSKIRLPEATTARPTFTHMAIRALVDNGYIRHVVSQNIDGLHLRSGLPLANLTEIHGNLFNEKCQSCHSVIYRDFDAAELTEKNNHFTGRVCPLCCDKETAVKLRSSLLQLAQTFCPRKGSTIPSISQLKNAAESLSDSYAQEHGRAAPLLQDTLVHYKEFYSLENRDRVLRNLYGSCRFSNILTDEDSRTVDGKSEKKDFPESTW</sequence>
<evidence type="ECO:0000256" key="1">
    <source>
        <dbReference type="ARBA" id="ARBA00001947"/>
    </source>
</evidence>
<reference evidence="12 13" key="2">
    <citation type="submission" date="2018-11" db="EMBL/GenBank/DDBJ databases">
        <authorList>
            <consortium name="Pathogen Informatics"/>
        </authorList>
    </citation>
    <scope>NUCLEOTIDE SEQUENCE [LARGE SCALE GENOMIC DNA]</scope>
</reference>
<dbReference type="OrthoDB" id="2919105at2759"/>
<feature type="binding site" evidence="10">
    <location>
        <position position="230"/>
    </location>
    <ligand>
        <name>Zn(2+)</name>
        <dbReference type="ChEBI" id="CHEBI:29105"/>
    </ligand>
</feature>
<keyword evidence="6" id="KW-0520">NAD</keyword>
<evidence type="ECO:0000256" key="8">
    <source>
        <dbReference type="ARBA" id="ARBA00041832"/>
    </source>
</evidence>
<dbReference type="GO" id="GO:0005634">
    <property type="term" value="C:nucleus"/>
    <property type="evidence" value="ECO:0007669"/>
    <property type="project" value="TreeGrafter"/>
</dbReference>
<evidence type="ECO:0000256" key="5">
    <source>
        <dbReference type="ARBA" id="ARBA00022833"/>
    </source>
</evidence>
<dbReference type="SUPFAM" id="SSF52467">
    <property type="entry name" value="DHS-like NAD/FAD-binding domain"/>
    <property type="match status" value="1"/>
</dbReference>
<keyword evidence="2" id="KW-0597">Phosphoprotein</keyword>
<dbReference type="InterPro" id="IPR050134">
    <property type="entry name" value="NAD-dep_sirtuin_deacylases"/>
</dbReference>
<dbReference type="Gene3D" id="3.40.50.1220">
    <property type="entry name" value="TPP-binding domain"/>
    <property type="match status" value="1"/>
</dbReference>
<dbReference type="EMBL" id="UZAE01003153">
    <property type="protein sequence ID" value="VDO00319.1"/>
    <property type="molecule type" value="Genomic_DNA"/>
</dbReference>
<dbReference type="PANTHER" id="PTHR11085:SF1">
    <property type="entry name" value="NAD-DEPENDENT PROTEIN DEACETYLASE SIRTUIN-7"/>
    <property type="match status" value="1"/>
</dbReference>
<comment type="cofactor">
    <cofactor evidence="1">
        <name>Zn(2+)</name>
        <dbReference type="ChEBI" id="CHEBI:29105"/>
    </cofactor>
</comment>
<comment type="similarity">
    <text evidence="7">Belongs to the sirtuin family. Class IV subfamily.</text>
</comment>
<dbReference type="Gene3D" id="2.20.28.200">
    <property type="match status" value="1"/>
</dbReference>
<evidence type="ECO:0000313" key="13">
    <source>
        <dbReference type="Proteomes" id="UP000278807"/>
    </source>
</evidence>
<feature type="binding site" evidence="10">
    <location>
        <position position="140"/>
    </location>
    <ligand>
        <name>Zn(2+)</name>
        <dbReference type="ChEBI" id="CHEBI:29105"/>
    </ligand>
</feature>
<evidence type="ECO:0000256" key="4">
    <source>
        <dbReference type="ARBA" id="ARBA00022723"/>
    </source>
</evidence>
<evidence type="ECO:0000256" key="10">
    <source>
        <dbReference type="PROSITE-ProRule" id="PRU00236"/>
    </source>
</evidence>
<dbReference type="PANTHER" id="PTHR11085">
    <property type="entry name" value="NAD-DEPENDENT PROTEIN DEACYLASE SIRTUIN-5, MITOCHONDRIAL-RELATED"/>
    <property type="match status" value="1"/>
</dbReference>
<accession>A0A0R3TBM2</accession>
<dbReference type="InterPro" id="IPR003000">
    <property type="entry name" value="Sirtuin"/>
</dbReference>
<evidence type="ECO:0000256" key="3">
    <source>
        <dbReference type="ARBA" id="ARBA00022679"/>
    </source>
</evidence>
<dbReference type="Pfam" id="PF02146">
    <property type="entry name" value="SIR2"/>
    <property type="match status" value="1"/>
</dbReference>
<dbReference type="PROSITE" id="PS50305">
    <property type="entry name" value="SIRTUIN"/>
    <property type="match status" value="1"/>
</dbReference>
<feature type="binding site" evidence="10">
    <location>
        <position position="137"/>
    </location>
    <ligand>
        <name>Zn(2+)</name>
        <dbReference type="ChEBI" id="CHEBI:29105"/>
    </ligand>
</feature>
<keyword evidence="13" id="KW-1185">Reference proteome</keyword>
<keyword evidence="5 10" id="KW-0862">Zinc</keyword>
<dbReference type="GO" id="GO:0017136">
    <property type="term" value="F:histone deacetylase activity, NAD-dependent"/>
    <property type="evidence" value="ECO:0007669"/>
    <property type="project" value="TreeGrafter"/>
</dbReference>
<dbReference type="Proteomes" id="UP000278807">
    <property type="component" value="Unassembled WGS sequence"/>
</dbReference>
<dbReference type="GO" id="GO:0070403">
    <property type="term" value="F:NAD+ binding"/>
    <property type="evidence" value="ECO:0007669"/>
    <property type="project" value="InterPro"/>
</dbReference>
<evidence type="ECO:0000256" key="2">
    <source>
        <dbReference type="ARBA" id="ARBA00022553"/>
    </source>
</evidence>
<dbReference type="InterPro" id="IPR026590">
    <property type="entry name" value="Ssirtuin_cat_dom"/>
</dbReference>
<keyword evidence="3" id="KW-0808">Transferase</keyword>
<name>A0A0R3TBM2_RODNA</name>
<evidence type="ECO:0000256" key="6">
    <source>
        <dbReference type="ARBA" id="ARBA00023027"/>
    </source>
</evidence>
<dbReference type="InterPro" id="IPR029035">
    <property type="entry name" value="DHS-like_NAD/FAD-binding_dom"/>
</dbReference>
<feature type="binding site" evidence="10">
    <location>
        <position position="251"/>
    </location>
    <ligand>
        <name>Zn(2+)</name>
        <dbReference type="ChEBI" id="CHEBI:29105"/>
    </ligand>
</feature>
<evidence type="ECO:0000313" key="12">
    <source>
        <dbReference type="EMBL" id="VDO00319.1"/>
    </source>
</evidence>
<feature type="active site" description="Proton acceptor" evidence="10">
    <location>
        <position position="129"/>
    </location>
</feature>
<dbReference type="WBParaSite" id="HNAJ_0000446101-mRNA-1">
    <property type="protein sequence ID" value="HNAJ_0000446101-mRNA-1"/>
    <property type="gene ID" value="HNAJ_0000446101"/>
</dbReference>
<keyword evidence="4 10" id="KW-0479">Metal-binding</keyword>
<organism evidence="14">
    <name type="scientific">Rodentolepis nana</name>
    <name type="common">Dwarf tapeworm</name>
    <name type="synonym">Hymenolepis nana</name>
    <dbReference type="NCBI Taxonomy" id="102285"/>
    <lineage>
        <taxon>Eukaryota</taxon>
        <taxon>Metazoa</taxon>
        <taxon>Spiralia</taxon>
        <taxon>Lophotrochozoa</taxon>
        <taxon>Platyhelminthes</taxon>
        <taxon>Cestoda</taxon>
        <taxon>Eucestoda</taxon>
        <taxon>Cyclophyllidea</taxon>
        <taxon>Hymenolepididae</taxon>
        <taxon>Rodentolepis</taxon>
    </lineage>
</organism>
<reference evidence="14" key="1">
    <citation type="submission" date="2017-02" db="UniProtKB">
        <authorList>
            <consortium name="WormBaseParasite"/>
        </authorList>
    </citation>
    <scope>IDENTIFICATION</scope>
</reference>
<gene>
    <name evidence="12" type="ORF">HNAJ_LOCUS4459</name>
</gene>
<protein>
    <recommendedName>
        <fullName evidence="9">Regulatory protein SIR2 homolog 7</fullName>
    </recommendedName>
    <alternativeName>
        <fullName evidence="8">SIR2-like protein 7</fullName>
    </alternativeName>
</protein>